<keyword evidence="4" id="KW-0732">Signal</keyword>
<dbReference type="KEGG" id="vde:111249470"/>
<evidence type="ECO:0000313" key="7">
    <source>
        <dbReference type="Proteomes" id="UP000594260"/>
    </source>
</evidence>
<dbReference type="RefSeq" id="XP_022659100.1">
    <property type="nucleotide sequence ID" value="XM_022803365.1"/>
</dbReference>
<accession>A0A7M7JZ06</accession>
<dbReference type="SUPFAM" id="SSF57362">
    <property type="entry name" value="BPTI-like"/>
    <property type="match status" value="1"/>
</dbReference>
<keyword evidence="3" id="KW-1015">Disulfide bond</keyword>
<feature type="signal peptide" evidence="4">
    <location>
        <begin position="1"/>
        <end position="21"/>
    </location>
</feature>
<dbReference type="AlphaFoldDB" id="A0A7M7JZ06"/>
<evidence type="ECO:0000256" key="4">
    <source>
        <dbReference type="SAM" id="SignalP"/>
    </source>
</evidence>
<dbReference type="InterPro" id="IPR002223">
    <property type="entry name" value="Kunitz_BPTI"/>
</dbReference>
<dbReference type="InterPro" id="IPR020901">
    <property type="entry name" value="Prtase_inh_Kunz-CS"/>
</dbReference>
<proteinExistence type="predicted"/>
<dbReference type="EnsemblMetazoa" id="XM_022803365">
    <property type="protein sequence ID" value="XP_022659100"/>
    <property type="gene ID" value="LOC111249470"/>
</dbReference>
<sequence length="176" mass="20390">MSSYVSVLVLGIVLLLLPTEGRHRQPVRSNCADSFNAEDICEMRPRTGSCRVARIKMYYNHTLNQCRRFIYGGCKHGPGPFNMFDSCRECQFRCADKGTTCVQNRPERCRHTFPTRSTLLDHRSYEYRSERSFSSLRLTHAAKRVRIAAHSTGPRKTEEVRCKFLHRSTKNDAMPR</sequence>
<dbReference type="PANTHER" id="PTHR10083">
    <property type="entry name" value="KUNITZ-TYPE PROTEASE INHIBITOR-RELATED"/>
    <property type="match status" value="1"/>
</dbReference>
<keyword evidence="2" id="KW-0722">Serine protease inhibitor</keyword>
<dbReference type="Gene3D" id="4.10.410.10">
    <property type="entry name" value="Pancreatic trypsin inhibitor Kunitz domain"/>
    <property type="match status" value="1"/>
</dbReference>
<dbReference type="PROSITE" id="PS50279">
    <property type="entry name" value="BPTI_KUNITZ_2"/>
    <property type="match status" value="1"/>
</dbReference>
<dbReference type="PROSITE" id="PS00280">
    <property type="entry name" value="BPTI_KUNITZ_1"/>
    <property type="match status" value="1"/>
</dbReference>
<evidence type="ECO:0000256" key="3">
    <source>
        <dbReference type="ARBA" id="ARBA00023157"/>
    </source>
</evidence>
<evidence type="ECO:0000313" key="6">
    <source>
        <dbReference type="EnsemblMetazoa" id="XP_022659100"/>
    </source>
</evidence>
<dbReference type="GO" id="GO:0005615">
    <property type="term" value="C:extracellular space"/>
    <property type="evidence" value="ECO:0007669"/>
    <property type="project" value="TreeGrafter"/>
</dbReference>
<dbReference type="OrthoDB" id="6500848at2759"/>
<dbReference type="GeneID" id="111249470"/>
<feature type="chain" id="PRO_5029603765" description="BPTI/Kunitz inhibitor domain-containing protein" evidence="4">
    <location>
        <begin position="22"/>
        <end position="176"/>
    </location>
</feature>
<evidence type="ECO:0000259" key="5">
    <source>
        <dbReference type="PROSITE" id="PS50279"/>
    </source>
</evidence>
<keyword evidence="1" id="KW-0646">Protease inhibitor</keyword>
<dbReference type="PANTHER" id="PTHR10083:SF374">
    <property type="entry name" value="BPTI_KUNITZ INHIBITOR DOMAIN-CONTAINING PROTEIN"/>
    <property type="match status" value="1"/>
</dbReference>
<dbReference type="SMART" id="SM00131">
    <property type="entry name" value="KU"/>
    <property type="match status" value="1"/>
</dbReference>
<evidence type="ECO:0000256" key="1">
    <source>
        <dbReference type="ARBA" id="ARBA00022690"/>
    </source>
</evidence>
<evidence type="ECO:0000256" key="2">
    <source>
        <dbReference type="ARBA" id="ARBA00022900"/>
    </source>
</evidence>
<protein>
    <recommendedName>
        <fullName evidence="5">BPTI/Kunitz inhibitor domain-containing protein</fullName>
    </recommendedName>
</protein>
<dbReference type="InParanoid" id="A0A7M7JZ06"/>
<dbReference type="PRINTS" id="PR00759">
    <property type="entry name" value="BASICPTASE"/>
</dbReference>
<dbReference type="InterPro" id="IPR050098">
    <property type="entry name" value="TFPI/VKTCI-like"/>
</dbReference>
<dbReference type="GO" id="GO:0004867">
    <property type="term" value="F:serine-type endopeptidase inhibitor activity"/>
    <property type="evidence" value="ECO:0007669"/>
    <property type="project" value="UniProtKB-KW"/>
</dbReference>
<dbReference type="Pfam" id="PF00014">
    <property type="entry name" value="Kunitz_BPTI"/>
    <property type="match status" value="1"/>
</dbReference>
<dbReference type="InterPro" id="IPR036880">
    <property type="entry name" value="Kunitz_BPTI_sf"/>
</dbReference>
<keyword evidence="7" id="KW-1185">Reference proteome</keyword>
<dbReference type="Proteomes" id="UP000594260">
    <property type="component" value="Unplaced"/>
</dbReference>
<organism evidence="6 7">
    <name type="scientific">Varroa destructor</name>
    <name type="common">Honeybee mite</name>
    <dbReference type="NCBI Taxonomy" id="109461"/>
    <lineage>
        <taxon>Eukaryota</taxon>
        <taxon>Metazoa</taxon>
        <taxon>Ecdysozoa</taxon>
        <taxon>Arthropoda</taxon>
        <taxon>Chelicerata</taxon>
        <taxon>Arachnida</taxon>
        <taxon>Acari</taxon>
        <taxon>Parasitiformes</taxon>
        <taxon>Mesostigmata</taxon>
        <taxon>Gamasina</taxon>
        <taxon>Dermanyssoidea</taxon>
        <taxon>Varroidae</taxon>
        <taxon>Varroa</taxon>
    </lineage>
</organism>
<feature type="domain" description="BPTI/Kunitz inhibitor" evidence="5">
    <location>
        <begin position="41"/>
        <end position="94"/>
    </location>
</feature>
<name>A0A7M7JZ06_VARDE</name>
<reference evidence="6" key="1">
    <citation type="submission" date="2021-01" db="UniProtKB">
        <authorList>
            <consortium name="EnsemblMetazoa"/>
        </authorList>
    </citation>
    <scope>IDENTIFICATION</scope>
</reference>